<organism evidence="4 5">
    <name type="scientific">Aspergillus fijiensis CBS 313.89</name>
    <dbReference type="NCBI Taxonomy" id="1448319"/>
    <lineage>
        <taxon>Eukaryota</taxon>
        <taxon>Fungi</taxon>
        <taxon>Dikarya</taxon>
        <taxon>Ascomycota</taxon>
        <taxon>Pezizomycotina</taxon>
        <taxon>Eurotiomycetes</taxon>
        <taxon>Eurotiomycetidae</taxon>
        <taxon>Eurotiales</taxon>
        <taxon>Aspergillaceae</taxon>
        <taxon>Aspergillus</taxon>
    </lineage>
</organism>
<dbReference type="GeneID" id="63861154"/>
<keyword evidence="5" id="KW-1185">Reference proteome</keyword>
<dbReference type="RefSeq" id="XP_040805472.1">
    <property type="nucleotide sequence ID" value="XM_040943821.1"/>
</dbReference>
<keyword evidence="2" id="KW-0812">Transmembrane</keyword>
<reference evidence="4 5" key="1">
    <citation type="submission" date="2018-02" db="EMBL/GenBank/DDBJ databases">
        <title>The genomes of Aspergillus section Nigri reveals drivers in fungal speciation.</title>
        <authorList>
            <consortium name="DOE Joint Genome Institute"/>
            <person name="Vesth T.C."/>
            <person name="Nybo J."/>
            <person name="Theobald S."/>
            <person name="Brandl J."/>
            <person name="Frisvad J.C."/>
            <person name="Nielsen K.F."/>
            <person name="Lyhne E.K."/>
            <person name="Kogle M.E."/>
            <person name="Kuo A."/>
            <person name="Riley R."/>
            <person name="Clum A."/>
            <person name="Nolan M."/>
            <person name="Lipzen A."/>
            <person name="Salamov A."/>
            <person name="Henrissat B."/>
            <person name="Wiebenga A."/>
            <person name="De vries R.P."/>
            <person name="Grigoriev I.V."/>
            <person name="Mortensen U.H."/>
            <person name="Andersen M.R."/>
            <person name="Baker S.E."/>
        </authorList>
    </citation>
    <scope>NUCLEOTIDE SEQUENCE [LARGE SCALE GENOMIC DNA]</scope>
    <source>
        <strain evidence="4 5">CBS 313.89</strain>
    </source>
</reference>
<dbReference type="VEuPathDB" id="FungiDB:BO72DRAFT_444488"/>
<dbReference type="SUPFAM" id="SSF52058">
    <property type="entry name" value="L domain-like"/>
    <property type="match status" value="1"/>
</dbReference>
<dbReference type="Proteomes" id="UP000249789">
    <property type="component" value="Unassembled WGS sequence"/>
</dbReference>
<evidence type="ECO:0008006" key="6">
    <source>
        <dbReference type="Google" id="ProtNLM"/>
    </source>
</evidence>
<evidence type="ECO:0000313" key="4">
    <source>
        <dbReference type="EMBL" id="RAK81462.1"/>
    </source>
</evidence>
<keyword evidence="3" id="KW-0732">Signal</keyword>
<feature type="compositionally biased region" description="Basic and acidic residues" evidence="1">
    <location>
        <begin position="418"/>
        <end position="436"/>
    </location>
</feature>
<dbReference type="EMBL" id="KZ824625">
    <property type="protein sequence ID" value="RAK81462.1"/>
    <property type="molecule type" value="Genomic_DNA"/>
</dbReference>
<feature type="region of interest" description="Disordered" evidence="1">
    <location>
        <begin position="385"/>
        <end position="466"/>
    </location>
</feature>
<feature type="signal peptide" evidence="3">
    <location>
        <begin position="1"/>
        <end position="21"/>
    </location>
</feature>
<dbReference type="OrthoDB" id="536881at2759"/>
<proteinExistence type="predicted"/>
<feature type="compositionally biased region" description="Low complexity" evidence="1">
    <location>
        <begin position="446"/>
        <end position="455"/>
    </location>
</feature>
<feature type="compositionally biased region" description="Pro residues" evidence="1">
    <location>
        <begin position="456"/>
        <end position="466"/>
    </location>
</feature>
<evidence type="ECO:0000256" key="1">
    <source>
        <dbReference type="SAM" id="MobiDB-lite"/>
    </source>
</evidence>
<evidence type="ECO:0000313" key="5">
    <source>
        <dbReference type="Proteomes" id="UP000249789"/>
    </source>
</evidence>
<gene>
    <name evidence="4" type="ORF">BO72DRAFT_444488</name>
</gene>
<protein>
    <recommendedName>
        <fullName evidence="6">GPI-anchored cell wall organization protein Ecm33</fullName>
    </recommendedName>
</protein>
<evidence type="ECO:0000256" key="3">
    <source>
        <dbReference type="SAM" id="SignalP"/>
    </source>
</evidence>
<evidence type="ECO:0000256" key="2">
    <source>
        <dbReference type="SAM" id="Phobius"/>
    </source>
</evidence>
<accession>A0A8G1RZ84</accession>
<name>A0A8G1RZ84_9EURO</name>
<keyword evidence="2" id="KW-0472">Membrane</keyword>
<feature type="chain" id="PRO_5034377362" description="GPI-anchored cell wall organization protein Ecm33" evidence="3">
    <location>
        <begin position="22"/>
        <end position="466"/>
    </location>
</feature>
<keyword evidence="2" id="KW-1133">Transmembrane helix</keyword>
<dbReference type="AlphaFoldDB" id="A0A8G1RZ84"/>
<sequence>MNLLSTLVVVVAVGLANLIAAQDCNAQQDEYGQGIVIYTQDQLDQLTLNCTTLYGDLVVGSNYTGSFIVHNLTNITSSLSVQNSTGLTSLEAPDLISLYVAGFSYASSLRSISLPQLQTAEVFTVKSRTPLTVSAPNLRNVSYLNLLGSGISFDLSKLENITTGSSICGESGCDTQSSQIMKIDLPALRQAASLYVGGNVSSLSLPVLASAGNITQATTSGYGDYDAGFTVHTTQHLNFSVPELSYMNGSLSLRGVIDTISAPSLVNATADILIEAWTPLAVNLSSLEYADDITVTGEITSTDFSSLKMVNSFSLSSSKHLNCDKVIPSNTSVIHEHCDAAPAKKSTLARNIGIGVGVGVGASLLLAVAGIAIYRRRHALAKKKRKGKQAVGAGVGVGAGASTGEDNSTLELRPVSSGERREGESQSRGSMERGADDSEGQQSQTAVAPAAVVVPSEPPPPYSRWG</sequence>
<feature type="transmembrane region" description="Helical" evidence="2">
    <location>
        <begin position="352"/>
        <end position="374"/>
    </location>
</feature>